<keyword evidence="1" id="KW-1133">Transmembrane helix</keyword>
<name>A0A1D2A1X8_AUXPR</name>
<protein>
    <submittedName>
        <fullName evidence="2">Uncharacterized protein</fullName>
    </submittedName>
</protein>
<accession>A0A1D2A1X8</accession>
<proteinExistence type="predicted"/>
<dbReference type="AlphaFoldDB" id="A0A1D2A1X8"/>
<evidence type="ECO:0000313" key="2">
    <source>
        <dbReference type="EMBL" id="JAT73178.1"/>
    </source>
</evidence>
<keyword evidence="1" id="KW-0812">Transmembrane</keyword>
<gene>
    <name evidence="2" type="ORF">g.9485</name>
</gene>
<feature type="transmembrane region" description="Helical" evidence="1">
    <location>
        <begin position="144"/>
        <end position="168"/>
    </location>
</feature>
<dbReference type="EMBL" id="GDKF01005444">
    <property type="protein sequence ID" value="JAT73178.1"/>
    <property type="molecule type" value="Transcribed_RNA"/>
</dbReference>
<evidence type="ECO:0000256" key="1">
    <source>
        <dbReference type="SAM" id="Phobius"/>
    </source>
</evidence>
<feature type="transmembrane region" description="Helical" evidence="1">
    <location>
        <begin position="174"/>
        <end position="194"/>
    </location>
</feature>
<organism evidence="2">
    <name type="scientific">Auxenochlorella protothecoides</name>
    <name type="common">Green microalga</name>
    <name type="synonym">Chlorella protothecoides</name>
    <dbReference type="NCBI Taxonomy" id="3075"/>
    <lineage>
        <taxon>Eukaryota</taxon>
        <taxon>Viridiplantae</taxon>
        <taxon>Chlorophyta</taxon>
        <taxon>core chlorophytes</taxon>
        <taxon>Trebouxiophyceae</taxon>
        <taxon>Chlorellales</taxon>
        <taxon>Chlorellaceae</taxon>
        <taxon>Auxenochlorella</taxon>
    </lineage>
</organism>
<reference evidence="2" key="1">
    <citation type="submission" date="2015-08" db="EMBL/GenBank/DDBJ databases">
        <authorList>
            <person name="Babu N.S."/>
            <person name="Beckwith C.J."/>
            <person name="Beseler K.G."/>
            <person name="Brison A."/>
            <person name="Carone J.V."/>
            <person name="Caskin T.P."/>
            <person name="Diamond M."/>
            <person name="Durham M.E."/>
            <person name="Foxe J.M."/>
            <person name="Go M."/>
            <person name="Henderson B.A."/>
            <person name="Jones I.B."/>
            <person name="McGettigan J.A."/>
            <person name="Micheletti S.J."/>
            <person name="Nasrallah M.E."/>
            <person name="Ortiz D."/>
            <person name="Piller C.R."/>
            <person name="Privatt S.R."/>
            <person name="Schneider S.L."/>
            <person name="Sharp S."/>
            <person name="Smith T.C."/>
            <person name="Stanton J.D."/>
            <person name="Ullery H.E."/>
            <person name="Wilson R.J."/>
            <person name="Serrano M.G."/>
            <person name="Buck G."/>
            <person name="Lee V."/>
            <person name="Wang Y."/>
            <person name="Carvalho R."/>
            <person name="Voegtly L."/>
            <person name="Shi R."/>
            <person name="Duckworth R."/>
            <person name="Johnson A."/>
            <person name="Loviza R."/>
            <person name="Walstead R."/>
            <person name="Shah Z."/>
            <person name="Kiflezghi M."/>
            <person name="Wade K."/>
            <person name="Ball S.L."/>
            <person name="Bradley K.W."/>
            <person name="Asai D.J."/>
            <person name="Bowman C.A."/>
            <person name="Russell D.A."/>
            <person name="Pope W.H."/>
            <person name="Jacobs-Sera D."/>
            <person name="Hendrix R.W."/>
            <person name="Hatfull G.F."/>
        </authorList>
    </citation>
    <scope>NUCLEOTIDE SEQUENCE</scope>
</reference>
<dbReference type="PANTHER" id="PTHR36354:SF2">
    <property type="entry name" value="IMPORT INNER MEMBRANE TRANSLOCASE SUBUNIT"/>
    <property type="match status" value="1"/>
</dbReference>
<sequence>MALARLARSLSQACRCPTQISRAYHATSQGTLKACLDSGPRTDKGFTAVQGLQRTHSRLGALGRGLRAISTAEKAGNAIRNAAASTGAAAKGMAGALAKVPSTAYSLLPAQARLLAEATSKPGVVQRVISLQLNSFWQQHGNKVYAVGGIFLAYCLWRTMYGVASTFINLSETMAAGGFLALSVSLVILGALYLRRKYTIDPNTVYRLAMVRLNTHPGLLEVMGAPLVGSPVRATVLTGGKLRFKGLVPRIQSRRAQIIFPLRGSERKGLASLEAKKRKGKYVFKLIAVDVPTLSGPDQRLFIEGGPAIYQRGGILDELRDPFIKAIAAEDAFVREDEADDAAEAAEEAHAAANKAATGPQPLEAGGGMYFWERVALTWQRGLQRLRGTPVPPASHKSA</sequence>
<keyword evidence="1" id="KW-0472">Membrane</keyword>
<dbReference type="PANTHER" id="PTHR36354">
    <property type="entry name" value="IMPORT INNER MEMBRANE TRANSLOCASE SUBUNIT"/>
    <property type="match status" value="1"/>
</dbReference>